<dbReference type="InterPro" id="IPR032432">
    <property type="entry name" value="Radical_SAM_C"/>
</dbReference>
<organism evidence="8">
    <name type="scientific">bioreactor metagenome</name>
    <dbReference type="NCBI Taxonomy" id="1076179"/>
    <lineage>
        <taxon>unclassified sequences</taxon>
        <taxon>metagenomes</taxon>
        <taxon>ecological metagenomes</taxon>
    </lineage>
</organism>
<dbReference type="PROSITE" id="PS51918">
    <property type="entry name" value="RADICAL_SAM"/>
    <property type="match status" value="1"/>
</dbReference>
<dbReference type="SFLD" id="SFLDG01091">
    <property type="entry name" value="uncharacterized_CHP01210-like"/>
    <property type="match status" value="1"/>
</dbReference>
<dbReference type="EMBL" id="VSSQ01002080">
    <property type="protein sequence ID" value="MPM13186.1"/>
    <property type="molecule type" value="Genomic_DNA"/>
</dbReference>
<proteinExistence type="predicted"/>
<dbReference type="SFLD" id="SFLDG01086">
    <property type="entry name" value="elongater_protein-like"/>
    <property type="match status" value="1"/>
</dbReference>
<dbReference type="InterPro" id="IPR006638">
    <property type="entry name" value="Elp3/MiaA/NifB-like_rSAM"/>
</dbReference>
<evidence type="ECO:0000256" key="2">
    <source>
        <dbReference type="ARBA" id="ARBA00022485"/>
    </source>
</evidence>
<dbReference type="GO" id="GO:0003824">
    <property type="term" value="F:catalytic activity"/>
    <property type="evidence" value="ECO:0007669"/>
    <property type="project" value="InterPro"/>
</dbReference>
<keyword evidence="2" id="KW-0004">4Fe-4S</keyword>
<sequence length="331" mass="37307">MELPYRSYARHLGSVYGSRVYRIGVDALFSCPNRHSDGTGGCAFCDGRGSSAVYHRTEEHALSRLGFTGDDVACASNVATKSLGERIGLIQSQIERGKAFVKRRYKAQRFSLYFQSYTNTYDSIENLKALFDAALTCGPFVEFIVSTRPDCLPQQIVDLLASYTDKVEKVWVEIGLESANQCSLDLLGRNHDTECYIRAVEALHLRSIGVCTHVMLGLPYEGRDDYLATARLVNRVHSDAVKIHNLHVCTGTRLDAWHRQGEVCTASLKRHVSDCIFFLRHLEGSVVIERMMCETPSHRRVSPRSFPDKHQFLEQVTRSMQTHGWVQGDLV</sequence>
<dbReference type="InterPro" id="IPR005911">
    <property type="entry name" value="YhcC-like"/>
</dbReference>
<evidence type="ECO:0000313" key="8">
    <source>
        <dbReference type="EMBL" id="MPM13186.1"/>
    </source>
</evidence>
<dbReference type="SFLD" id="SFLDS00029">
    <property type="entry name" value="Radical_SAM"/>
    <property type="match status" value="1"/>
</dbReference>
<dbReference type="PANTHER" id="PTHR11135:SF1">
    <property type="entry name" value="PROTEIN YHCC"/>
    <property type="match status" value="1"/>
</dbReference>
<name>A0A644XAD2_9ZZZZ</name>
<feature type="domain" description="Radical SAM core" evidence="7">
    <location>
        <begin position="13"/>
        <end position="283"/>
    </location>
</feature>
<evidence type="ECO:0000256" key="6">
    <source>
        <dbReference type="ARBA" id="ARBA00023014"/>
    </source>
</evidence>
<dbReference type="InterPro" id="IPR039661">
    <property type="entry name" value="ELP3"/>
</dbReference>
<dbReference type="NCBIfam" id="TIGR01212">
    <property type="entry name" value="TIGR01212 family radical SAM protein"/>
    <property type="match status" value="1"/>
</dbReference>
<evidence type="ECO:0000259" key="7">
    <source>
        <dbReference type="PROSITE" id="PS51918"/>
    </source>
</evidence>
<keyword evidence="4" id="KW-0479">Metal-binding</keyword>
<evidence type="ECO:0000256" key="3">
    <source>
        <dbReference type="ARBA" id="ARBA00022691"/>
    </source>
</evidence>
<dbReference type="InterPro" id="IPR023404">
    <property type="entry name" value="rSAM_horseshoe"/>
</dbReference>
<accession>A0A644XAD2</accession>
<reference evidence="8" key="1">
    <citation type="submission" date="2019-08" db="EMBL/GenBank/DDBJ databases">
        <authorList>
            <person name="Kucharzyk K."/>
            <person name="Murdoch R.W."/>
            <person name="Higgins S."/>
            <person name="Loffler F."/>
        </authorList>
    </citation>
    <scope>NUCLEOTIDE SEQUENCE</scope>
</reference>
<dbReference type="InterPro" id="IPR007197">
    <property type="entry name" value="rSAM"/>
</dbReference>
<dbReference type="SUPFAM" id="SSF102114">
    <property type="entry name" value="Radical SAM enzymes"/>
    <property type="match status" value="1"/>
</dbReference>
<protein>
    <recommendedName>
        <fullName evidence="7">Radical SAM core domain-containing protein</fullName>
    </recommendedName>
</protein>
<dbReference type="SMART" id="SM00729">
    <property type="entry name" value="Elp3"/>
    <property type="match status" value="1"/>
</dbReference>
<dbReference type="AlphaFoldDB" id="A0A644XAD2"/>
<evidence type="ECO:0000256" key="4">
    <source>
        <dbReference type="ARBA" id="ARBA00022723"/>
    </source>
</evidence>
<dbReference type="Pfam" id="PF04055">
    <property type="entry name" value="Radical_SAM"/>
    <property type="match status" value="1"/>
</dbReference>
<keyword evidence="5" id="KW-0408">Iron</keyword>
<comment type="cofactor">
    <cofactor evidence="1">
        <name>[4Fe-4S] cluster</name>
        <dbReference type="ChEBI" id="CHEBI:49883"/>
    </cofactor>
</comment>
<keyword evidence="6" id="KW-0411">Iron-sulfur</keyword>
<dbReference type="GO" id="GO:0046872">
    <property type="term" value="F:metal ion binding"/>
    <property type="evidence" value="ECO:0007669"/>
    <property type="project" value="UniProtKB-KW"/>
</dbReference>
<dbReference type="Gene3D" id="3.80.30.20">
    <property type="entry name" value="tm_1862 like domain"/>
    <property type="match status" value="1"/>
</dbReference>
<dbReference type="GO" id="GO:0051539">
    <property type="term" value="F:4 iron, 4 sulfur cluster binding"/>
    <property type="evidence" value="ECO:0007669"/>
    <property type="project" value="UniProtKB-KW"/>
</dbReference>
<gene>
    <name evidence="8" type="ORF">SDC9_59541</name>
</gene>
<dbReference type="InterPro" id="IPR058240">
    <property type="entry name" value="rSAM_sf"/>
</dbReference>
<dbReference type="CDD" id="cd01335">
    <property type="entry name" value="Radical_SAM"/>
    <property type="match status" value="1"/>
</dbReference>
<dbReference type="Pfam" id="PF16199">
    <property type="entry name" value="Radical_SAM_C"/>
    <property type="match status" value="1"/>
</dbReference>
<dbReference type="PANTHER" id="PTHR11135">
    <property type="entry name" value="HISTONE ACETYLTRANSFERASE-RELATED"/>
    <property type="match status" value="1"/>
</dbReference>
<comment type="caution">
    <text evidence="8">The sequence shown here is derived from an EMBL/GenBank/DDBJ whole genome shotgun (WGS) entry which is preliminary data.</text>
</comment>
<evidence type="ECO:0000256" key="5">
    <source>
        <dbReference type="ARBA" id="ARBA00023004"/>
    </source>
</evidence>
<evidence type="ECO:0000256" key="1">
    <source>
        <dbReference type="ARBA" id="ARBA00001966"/>
    </source>
</evidence>
<keyword evidence="3" id="KW-0949">S-adenosyl-L-methionine</keyword>